<dbReference type="RefSeq" id="WP_055249271.1">
    <property type="nucleotide sequence ID" value="NZ_BSCI01000006.1"/>
</dbReference>
<gene>
    <name evidence="7" type="ORF">comes_13090</name>
</gene>
<dbReference type="PROSITE" id="PS01230">
    <property type="entry name" value="TRMA_1"/>
    <property type="match status" value="1"/>
</dbReference>
<keyword evidence="3 4" id="KW-0949">S-adenosyl-L-methionine</keyword>
<reference evidence="7" key="1">
    <citation type="submission" date="2022-09" db="EMBL/GenBank/DDBJ databases">
        <title>Draft genome sequence of Coprococcus comes strain 31264.</title>
        <authorList>
            <person name="Atsushi H."/>
            <person name="Moriya O."/>
            <person name="Mitsuo S."/>
        </authorList>
    </citation>
    <scope>NUCLEOTIDE SEQUENCE</scope>
    <source>
        <strain evidence="7">JCM 31264</strain>
    </source>
</reference>
<feature type="binding site" evidence="4">
    <location>
        <position position="383"/>
    </location>
    <ligand>
        <name>S-adenosyl-L-methionine</name>
        <dbReference type="ChEBI" id="CHEBI:59789"/>
    </ligand>
</feature>
<dbReference type="Gene3D" id="2.40.50.1070">
    <property type="match status" value="1"/>
</dbReference>
<evidence type="ECO:0000313" key="8">
    <source>
        <dbReference type="Proteomes" id="UP001145109"/>
    </source>
</evidence>
<dbReference type="GO" id="GO:0008173">
    <property type="term" value="F:RNA methyltransferase activity"/>
    <property type="evidence" value="ECO:0007669"/>
    <property type="project" value="InterPro"/>
</dbReference>
<dbReference type="GO" id="GO:0001510">
    <property type="term" value="P:RNA methylation"/>
    <property type="evidence" value="ECO:0007669"/>
    <property type="project" value="UniProtKB-ARBA"/>
</dbReference>
<evidence type="ECO:0000256" key="4">
    <source>
        <dbReference type="PROSITE-ProRule" id="PRU01024"/>
    </source>
</evidence>
<name>A0AA37QBA4_9FIRM</name>
<keyword evidence="1 4" id="KW-0489">Methyltransferase</keyword>
<feature type="domain" description="Methyltransferase" evidence="6">
    <location>
        <begin position="308"/>
        <end position="411"/>
    </location>
</feature>
<proteinExistence type="inferred from homology"/>
<dbReference type="AlphaFoldDB" id="A0AA37QBA4"/>
<protein>
    <submittedName>
        <fullName evidence="7">23S rRNA (Uracil-5-)-methyltransferase RumA</fullName>
    </submittedName>
</protein>
<dbReference type="InterPro" id="IPR025714">
    <property type="entry name" value="Methyltranfer_dom"/>
</dbReference>
<feature type="active site" evidence="5">
    <location>
        <position position="410"/>
    </location>
</feature>
<dbReference type="PANTHER" id="PTHR11061">
    <property type="entry name" value="RNA M5U METHYLTRANSFERASE"/>
    <property type="match status" value="1"/>
</dbReference>
<dbReference type="CDD" id="cd02440">
    <property type="entry name" value="AdoMet_MTases"/>
    <property type="match status" value="1"/>
</dbReference>
<evidence type="ECO:0000256" key="2">
    <source>
        <dbReference type="ARBA" id="ARBA00022679"/>
    </source>
</evidence>
<dbReference type="InterPro" id="IPR029063">
    <property type="entry name" value="SAM-dependent_MTases_sf"/>
</dbReference>
<dbReference type="InterPro" id="IPR010280">
    <property type="entry name" value="U5_MeTrfase_fam"/>
</dbReference>
<dbReference type="Pfam" id="PF13847">
    <property type="entry name" value="Methyltransf_31"/>
    <property type="match status" value="1"/>
</dbReference>
<dbReference type="SUPFAM" id="SSF53335">
    <property type="entry name" value="S-adenosyl-L-methionine-dependent methyltransferases"/>
    <property type="match status" value="1"/>
</dbReference>
<dbReference type="EMBL" id="BSCI01000006">
    <property type="protein sequence ID" value="GLG86764.1"/>
    <property type="molecule type" value="Genomic_DNA"/>
</dbReference>
<comment type="caution">
    <text evidence="7">The sequence shown here is derived from an EMBL/GenBank/DDBJ whole genome shotgun (WGS) entry which is preliminary data.</text>
</comment>
<dbReference type="GO" id="GO:0008757">
    <property type="term" value="F:S-adenosylmethionine-dependent methyltransferase activity"/>
    <property type="evidence" value="ECO:0007669"/>
    <property type="project" value="UniProtKB-ARBA"/>
</dbReference>
<keyword evidence="2 4" id="KW-0808">Transferase</keyword>
<dbReference type="Proteomes" id="UP001145109">
    <property type="component" value="Unassembled WGS sequence"/>
</dbReference>
<feature type="active site" description="Nucleophile" evidence="4">
    <location>
        <position position="410"/>
    </location>
</feature>
<dbReference type="Gene3D" id="3.40.50.150">
    <property type="entry name" value="Vaccinia Virus protein VP39"/>
    <property type="match status" value="1"/>
</dbReference>
<dbReference type="GO" id="GO:0006396">
    <property type="term" value="P:RNA processing"/>
    <property type="evidence" value="ECO:0007669"/>
    <property type="project" value="InterPro"/>
</dbReference>
<evidence type="ECO:0000256" key="3">
    <source>
        <dbReference type="ARBA" id="ARBA00022691"/>
    </source>
</evidence>
<dbReference type="PROSITE" id="PS51687">
    <property type="entry name" value="SAM_MT_RNA_M5U"/>
    <property type="match status" value="1"/>
</dbReference>
<sequence length="549" mass="61895">MKKGQILEGYIERVDFPNKGFAVVEDEEKKVIVKNTVPEQKVRFAVNKIRKGQAEGRLLEILEHSPEECQPACPHFGVCGGCTYQNLPYEKQVEMKEAQIHAMMDAAVDGDYIWEGVKESPVREAYRNKMEFSFGDEYKDGPLALGMHKRGSFHDIVNVTECKIVDEDFRRIIKAVLEFATDTGLPYYHRMRHTGFFRHLLVRKAVRTGEILIDLVTTSEAQLDEARLVEKLTGLSYDGKLAGILHTTNNSLADVVKDEGTKILYGQDYFYEELLGLKFKITPFSFFQTNSLGAEVLYETARSYIGETKDKVIFDLYSGTGTIAQILAPVAKKVVGVEIVEEAVEAAKENAALNGLDNCTFWAGDVLKVIDDLGEVPDLIVLDPPRDGVHPKALEKIIDFGVERMVYIACKPTSLARDLELLQGRGYQVERIGCVDLFPSTVHIETVCLLGREIVNDKNVEYAHVDYEPKDAEYLKSAKGSASYREIKEWIKEQHDVSVSNLNIAQVKDKLGFGKRENYNKGADGHRVPNCPAEKEKLILEAFKHFRMI</sequence>
<dbReference type="InterPro" id="IPR030390">
    <property type="entry name" value="MeTrfase_TrmA_AS"/>
</dbReference>
<feature type="binding site" evidence="4">
    <location>
        <position position="317"/>
    </location>
    <ligand>
        <name>S-adenosyl-L-methionine</name>
        <dbReference type="ChEBI" id="CHEBI:59789"/>
    </ligand>
</feature>
<dbReference type="InterPro" id="IPR012340">
    <property type="entry name" value="NA-bd_OB-fold"/>
</dbReference>
<organism evidence="7 8">
    <name type="scientific">Coprococcus comes</name>
    <dbReference type="NCBI Taxonomy" id="410072"/>
    <lineage>
        <taxon>Bacteria</taxon>
        <taxon>Bacillati</taxon>
        <taxon>Bacillota</taxon>
        <taxon>Clostridia</taxon>
        <taxon>Lachnospirales</taxon>
        <taxon>Lachnospiraceae</taxon>
        <taxon>Coprococcus</taxon>
    </lineage>
</organism>
<feature type="binding site" evidence="4">
    <location>
        <position position="338"/>
    </location>
    <ligand>
        <name>S-adenosyl-L-methionine</name>
        <dbReference type="ChEBI" id="CHEBI:59789"/>
    </ligand>
</feature>
<dbReference type="Gene3D" id="2.40.50.140">
    <property type="entry name" value="Nucleic acid-binding proteins"/>
    <property type="match status" value="1"/>
</dbReference>
<dbReference type="FunFam" id="3.40.50.150:FF:000009">
    <property type="entry name" value="23S rRNA (Uracil(1939)-C(5))-methyltransferase RlmD"/>
    <property type="match status" value="1"/>
</dbReference>
<evidence type="ECO:0000313" key="7">
    <source>
        <dbReference type="EMBL" id="GLG86764.1"/>
    </source>
</evidence>
<evidence type="ECO:0000256" key="5">
    <source>
        <dbReference type="PROSITE-ProRule" id="PRU10015"/>
    </source>
</evidence>
<dbReference type="SUPFAM" id="SSF50249">
    <property type="entry name" value="Nucleic acid-binding proteins"/>
    <property type="match status" value="1"/>
</dbReference>
<feature type="binding site" evidence="4">
    <location>
        <position position="288"/>
    </location>
    <ligand>
        <name>S-adenosyl-L-methionine</name>
        <dbReference type="ChEBI" id="CHEBI:59789"/>
    </ligand>
</feature>
<evidence type="ECO:0000259" key="6">
    <source>
        <dbReference type="Pfam" id="PF13847"/>
    </source>
</evidence>
<comment type="similarity">
    <text evidence="4">Belongs to the class I-like SAM-binding methyltransferase superfamily. RNA M5U methyltransferase family.</text>
</comment>
<reference evidence="7" key="2">
    <citation type="submission" date="2022-11" db="EMBL/GenBank/DDBJ databases">
        <title>Draft genome sequence of Coprococcus comes strain 31264.</title>
        <authorList>
            <person name="Hisatomi A."/>
            <person name="Ohkuma M."/>
            <person name="Sakamoto M."/>
        </authorList>
    </citation>
    <scope>NUCLEOTIDE SEQUENCE</scope>
    <source>
        <strain evidence="7">JCM 31264</strain>
    </source>
</reference>
<evidence type="ECO:0000256" key="1">
    <source>
        <dbReference type="ARBA" id="ARBA00022603"/>
    </source>
</evidence>
<dbReference type="PANTHER" id="PTHR11061:SF30">
    <property type="entry name" value="TRNA (URACIL(54)-C(5))-METHYLTRANSFERASE"/>
    <property type="match status" value="1"/>
</dbReference>
<accession>A0AA37QBA4</accession>
<dbReference type="NCBIfam" id="TIGR00479">
    <property type="entry name" value="rumA"/>
    <property type="match status" value="1"/>
</dbReference>